<evidence type="ECO:0000256" key="1">
    <source>
        <dbReference type="ARBA" id="ARBA00000077"/>
    </source>
</evidence>
<evidence type="ECO:0000256" key="8">
    <source>
        <dbReference type="ARBA" id="ARBA00022490"/>
    </source>
</evidence>
<comment type="caution">
    <text evidence="18">The sequence shown here is derived from an EMBL/GenBank/DDBJ whole genome shotgun (WGS) entry which is preliminary data.</text>
</comment>
<comment type="subcellular location">
    <subcellularLocation>
        <location evidence="4 14">Cytoplasm</location>
    </subcellularLocation>
</comment>
<gene>
    <name evidence="14" type="primary">rnhB</name>
    <name evidence="18" type="ORF">JK635_10605</name>
</gene>
<keyword evidence="9 14" id="KW-0540">Nuclease</keyword>
<comment type="function">
    <text evidence="3 14 16">Endonuclease that specifically degrades the RNA of RNA-DNA hybrids.</text>
</comment>
<comment type="similarity">
    <text evidence="5 14 16">Belongs to the RNase HII family.</text>
</comment>
<evidence type="ECO:0000256" key="10">
    <source>
        <dbReference type="ARBA" id="ARBA00022723"/>
    </source>
</evidence>
<evidence type="ECO:0000256" key="2">
    <source>
        <dbReference type="ARBA" id="ARBA00001946"/>
    </source>
</evidence>
<dbReference type="InterPro" id="IPR036397">
    <property type="entry name" value="RNaseH_sf"/>
</dbReference>
<organism evidence="18 19">
    <name type="scientific">Neobacillus paridis</name>
    <dbReference type="NCBI Taxonomy" id="2803862"/>
    <lineage>
        <taxon>Bacteria</taxon>
        <taxon>Bacillati</taxon>
        <taxon>Bacillota</taxon>
        <taxon>Bacilli</taxon>
        <taxon>Bacillales</taxon>
        <taxon>Bacillaceae</taxon>
        <taxon>Neobacillus</taxon>
    </lineage>
</organism>
<evidence type="ECO:0000313" key="19">
    <source>
        <dbReference type="Proteomes" id="UP000623967"/>
    </source>
</evidence>
<evidence type="ECO:0000256" key="4">
    <source>
        <dbReference type="ARBA" id="ARBA00004496"/>
    </source>
</evidence>
<evidence type="ECO:0000256" key="7">
    <source>
        <dbReference type="ARBA" id="ARBA00019179"/>
    </source>
</evidence>
<dbReference type="InterPro" id="IPR001352">
    <property type="entry name" value="RNase_HII/HIII"/>
</dbReference>
<evidence type="ECO:0000259" key="17">
    <source>
        <dbReference type="PROSITE" id="PS51975"/>
    </source>
</evidence>
<evidence type="ECO:0000256" key="6">
    <source>
        <dbReference type="ARBA" id="ARBA00012180"/>
    </source>
</evidence>
<evidence type="ECO:0000313" key="18">
    <source>
        <dbReference type="EMBL" id="MBL4952664.1"/>
    </source>
</evidence>
<dbReference type="SUPFAM" id="SSF53098">
    <property type="entry name" value="Ribonuclease H-like"/>
    <property type="match status" value="1"/>
</dbReference>
<feature type="binding site" evidence="14 15">
    <location>
        <position position="170"/>
    </location>
    <ligand>
        <name>a divalent metal cation</name>
        <dbReference type="ChEBI" id="CHEBI:60240"/>
    </ligand>
</feature>
<evidence type="ECO:0000256" key="15">
    <source>
        <dbReference type="PROSITE-ProRule" id="PRU01319"/>
    </source>
</evidence>
<dbReference type="InterPro" id="IPR012337">
    <property type="entry name" value="RNaseH-like_sf"/>
</dbReference>
<dbReference type="HAMAP" id="MF_00052_B">
    <property type="entry name" value="RNase_HII_B"/>
    <property type="match status" value="1"/>
</dbReference>
<evidence type="ECO:0000256" key="16">
    <source>
        <dbReference type="RuleBase" id="RU003515"/>
    </source>
</evidence>
<dbReference type="CDD" id="cd07182">
    <property type="entry name" value="RNase_HII_bacteria_HII_like"/>
    <property type="match status" value="1"/>
</dbReference>
<dbReference type="InterPro" id="IPR022898">
    <property type="entry name" value="RNase_HII"/>
</dbReference>
<dbReference type="GO" id="GO:0004523">
    <property type="term" value="F:RNA-DNA hybrid ribonuclease activity"/>
    <property type="evidence" value="ECO:0007669"/>
    <property type="project" value="UniProtKB-EC"/>
</dbReference>
<comment type="catalytic activity">
    <reaction evidence="1 14 15 16">
        <text>Endonucleolytic cleavage to 5'-phosphomonoester.</text>
        <dbReference type="EC" id="3.1.26.4"/>
    </reaction>
</comment>
<feature type="binding site" evidence="14 15">
    <location>
        <position position="79"/>
    </location>
    <ligand>
        <name>a divalent metal cation</name>
        <dbReference type="ChEBI" id="CHEBI:60240"/>
    </ligand>
</feature>
<dbReference type="PANTHER" id="PTHR10954">
    <property type="entry name" value="RIBONUCLEASE H2 SUBUNIT A"/>
    <property type="match status" value="1"/>
</dbReference>
<proteinExistence type="inferred from homology"/>
<dbReference type="PROSITE" id="PS51975">
    <property type="entry name" value="RNASE_H_2"/>
    <property type="match status" value="1"/>
</dbReference>
<dbReference type="InterPro" id="IPR024567">
    <property type="entry name" value="RNase_HII/HIII_dom"/>
</dbReference>
<evidence type="ECO:0000256" key="12">
    <source>
        <dbReference type="ARBA" id="ARBA00022801"/>
    </source>
</evidence>
<keyword evidence="11 14" id="KW-0255">Endonuclease</keyword>
<evidence type="ECO:0000256" key="13">
    <source>
        <dbReference type="ARBA" id="ARBA00023211"/>
    </source>
</evidence>
<reference evidence="18 19" key="1">
    <citation type="submission" date="2021-01" db="EMBL/GenBank/DDBJ databases">
        <title>Genome public.</title>
        <authorList>
            <person name="Liu C."/>
            <person name="Sun Q."/>
        </authorList>
    </citation>
    <scope>NUCLEOTIDE SEQUENCE [LARGE SCALE GENOMIC DNA]</scope>
    <source>
        <strain evidence="18 19">YIM B02564</strain>
    </source>
</reference>
<name>A0ABS1TPK0_9BACI</name>
<keyword evidence="13 14" id="KW-0464">Manganese</keyword>
<comment type="cofactor">
    <cofactor evidence="2">
        <name>Mg(2+)</name>
        <dbReference type="ChEBI" id="CHEBI:18420"/>
    </cofactor>
</comment>
<dbReference type="PANTHER" id="PTHR10954:SF18">
    <property type="entry name" value="RIBONUCLEASE HII"/>
    <property type="match status" value="1"/>
</dbReference>
<accession>A0ABS1TPK0</accession>
<dbReference type="Proteomes" id="UP000623967">
    <property type="component" value="Unassembled WGS sequence"/>
</dbReference>
<evidence type="ECO:0000256" key="9">
    <source>
        <dbReference type="ARBA" id="ARBA00022722"/>
    </source>
</evidence>
<dbReference type="NCBIfam" id="NF000595">
    <property type="entry name" value="PRK00015.1-3"/>
    <property type="match status" value="1"/>
</dbReference>
<evidence type="ECO:0000256" key="3">
    <source>
        <dbReference type="ARBA" id="ARBA00004065"/>
    </source>
</evidence>
<comment type="cofactor">
    <cofactor evidence="14 15">
        <name>Mn(2+)</name>
        <dbReference type="ChEBI" id="CHEBI:29035"/>
    </cofactor>
    <cofactor evidence="14 15">
        <name>Mg(2+)</name>
        <dbReference type="ChEBI" id="CHEBI:18420"/>
    </cofactor>
    <text evidence="14 15">Manganese or magnesium. Binds 1 divalent metal ion per monomer in the absence of substrate. May bind a second metal ion after substrate binding.</text>
</comment>
<feature type="binding site" evidence="14 15">
    <location>
        <position position="78"/>
    </location>
    <ligand>
        <name>a divalent metal cation</name>
        <dbReference type="ChEBI" id="CHEBI:60240"/>
    </ligand>
</feature>
<evidence type="ECO:0000256" key="14">
    <source>
        <dbReference type="HAMAP-Rule" id="MF_00052"/>
    </source>
</evidence>
<evidence type="ECO:0000256" key="5">
    <source>
        <dbReference type="ARBA" id="ARBA00007383"/>
    </source>
</evidence>
<keyword evidence="12 14" id="KW-0378">Hydrolase</keyword>
<dbReference type="NCBIfam" id="NF000594">
    <property type="entry name" value="PRK00015.1-1"/>
    <property type="match status" value="1"/>
</dbReference>
<dbReference type="Gene3D" id="3.30.420.10">
    <property type="entry name" value="Ribonuclease H-like superfamily/Ribonuclease H"/>
    <property type="match status" value="1"/>
</dbReference>
<keyword evidence="8 14" id="KW-0963">Cytoplasm</keyword>
<protein>
    <recommendedName>
        <fullName evidence="7 14">Ribonuclease HII</fullName>
        <shortName evidence="14">RNase HII</shortName>
        <ecNumber evidence="6 14">3.1.26.4</ecNumber>
    </recommendedName>
</protein>
<feature type="domain" description="RNase H type-2" evidence="17">
    <location>
        <begin position="72"/>
        <end position="260"/>
    </location>
</feature>
<dbReference type="EC" id="3.1.26.4" evidence="6 14"/>
<evidence type="ECO:0000256" key="11">
    <source>
        <dbReference type="ARBA" id="ARBA00022759"/>
    </source>
</evidence>
<dbReference type="Pfam" id="PF01351">
    <property type="entry name" value="RNase_HII"/>
    <property type="match status" value="1"/>
</dbReference>
<dbReference type="EMBL" id="JAESWB010000168">
    <property type="protein sequence ID" value="MBL4952664.1"/>
    <property type="molecule type" value="Genomic_DNA"/>
</dbReference>
<sequence>MKRPSIAEIEKNLTAITDELHPYILELEKDSRIGVQKSLNKWRKLREEEQFLKAKFHEMTQYERKFWFQGYQLIAGVDEVGRGPLAGPVMAAAVILPDNFYLPGIDDSKKLSEKKREEYAEIIKREAVSVSIAQIQADEIDEINIYEATKKAMKSAIASLHIQPDFLLIDAMPLMTPYPSESIIKGDAQSISIAAASIVAKTTRDKLMKEISLSYPEYGFEHNMGYGTKEHLQAIKKYGITPYHRKSFSPIKEIYMPNLFS</sequence>
<dbReference type="RefSeq" id="WP_202653912.1">
    <property type="nucleotide sequence ID" value="NZ_JAESWB010000168.1"/>
</dbReference>
<keyword evidence="19" id="KW-1185">Reference proteome</keyword>
<keyword evidence="10 14" id="KW-0479">Metal-binding</keyword>